<dbReference type="Proteomes" id="UP001642409">
    <property type="component" value="Unassembled WGS sequence"/>
</dbReference>
<evidence type="ECO:0000313" key="3">
    <source>
        <dbReference type="Proteomes" id="UP001642409"/>
    </source>
</evidence>
<proteinExistence type="predicted"/>
<dbReference type="EMBL" id="CATOUU010000025">
    <property type="protein sequence ID" value="CAI9913446.1"/>
    <property type="molecule type" value="Genomic_DNA"/>
</dbReference>
<sequence>MMFSKTKKRILADLQLSLKYQSDKSGYLYKIERFLLKRTIALFFNVKYRFKPGKWNVSDISFTSSETLIWSGRNYIQYMNQIQRRIEIHQNILYYLTQKGVAFSLTRGLSWIHFTYYSTLFVESITFSVIETVTVYLQSPRKKAFPENKSSFLKFFQYGQVRPQFGFYNQDSPPLNLIHIF</sequence>
<evidence type="ECO:0000313" key="2">
    <source>
        <dbReference type="EMBL" id="CAL6054220.1"/>
    </source>
</evidence>
<organism evidence="1">
    <name type="scientific">Hexamita inflata</name>
    <dbReference type="NCBI Taxonomy" id="28002"/>
    <lineage>
        <taxon>Eukaryota</taxon>
        <taxon>Metamonada</taxon>
        <taxon>Diplomonadida</taxon>
        <taxon>Hexamitidae</taxon>
        <taxon>Hexamitinae</taxon>
        <taxon>Hexamita</taxon>
    </lineage>
</organism>
<dbReference type="AlphaFoldDB" id="A0AA86N633"/>
<name>A0AA86N633_9EUKA</name>
<reference evidence="1" key="1">
    <citation type="submission" date="2023-06" db="EMBL/GenBank/DDBJ databases">
        <authorList>
            <person name="Kurt Z."/>
        </authorList>
    </citation>
    <scope>NUCLEOTIDE SEQUENCE</scope>
</reference>
<accession>A0AA86N633</accession>
<keyword evidence="3" id="KW-1185">Reference proteome</keyword>
<reference evidence="2 3" key="2">
    <citation type="submission" date="2024-07" db="EMBL/GenBank/DDBJ databases">
        <authorList>
            <person name="Akdeniz Z."/>
        </authorList>
    </citation>
    <scope>NUCLEOTIDE SEQUENCE [LARGE SCALE GENOMIC DNA]</scope>
</reference>
<comment type="caution">
    <text evidence="1">The sequence shown here is derived from an EMBL/GenBank/DDBJ whole genome shotgun (WGS) entry which is preliminary data.</text>
</comment>
<gene>
    <name evidence="1" type="ORF">HINF_LOCUS1091</name>
    <name evidence="2" type="ORF">HINF_LOCUS45962</name>
</gene>
<evidence type="ECO:0000313" key="1">
    <source>
        <dbReference type="EMBL" id="CAI9913446.1"/>
    </source>
</evidence>
<dbReference type="EMBL" id="CAXDID020000201">
    <property type="protein sequence ID" value="CAL6054220.1"/>
    <property type="molecule type" value="Genomic_DNA"/>
</dbReference>
<protein>
    <submittedName>
        <fullName evidence="2">Hypothetical_protein</fullName>
    </submittedName>
</protein>